<reference evidence="2" key="2">
    <citation type="journal article" date="2023" name="PLoS ONE">
        <title>Philodulcilactobacillus myokoensis gen. nov., sp. nov., a fructophilic, acidophilic, and agar-phobic lactic acid bacterium isolated from fermented vegetable extracts.</title>
        <authorList>
            <person name="Kouya T."/>
            <person name="Ishiyama Y."/>
            <person name="Ohashi S."/>
            <person name="Kumakubo R."/>
            <person name="Yamazaki T."/>
            <person name="Otaki T."/>
        </authorList>
    </citation>
    <scope>NUCLEOTIDE SEQUENCE</scope>
    <source>
        <strain evidence="2">WR16-4</strain>
    </source>
</reference>
<dbReference type="AlphaFoldDB" id="A0A9W6AY47"/>
<feature type="transmembrane region" description="Helical" evidence="1">
    <location>
        <begin position="7"/>
        <end position="27"/>
    </location>
</feature>
<evidence type="ECO:0000313" key="3">
    <source>
        <dbReference type="Proteomes" id="UP001144204"/>
    </source>
</evidence>
<dbReference type="Proteomes" id="UP001144204">
    <property type="component" value="Unassembled WGS sequence"/>
</dbReference>
<proteinExistence type="predicted"/>
<feature type="transmembrane region" description="Helical" evidence="1">
    <location>
        <begin position="88"/>
        <end position="107"/>
    </location>
</feature>
<comment type="caution">
    <text evidence="2">The sequence shown here is derived from an EMBL/GenBank/DDBJ whole genome shotgun (WGS) entry which is preliminary data.</text>
</comment>
<organism evidence="2 3">
    <name type="scientific">Philodulcilactobacillus myokoensis</name>
    <dbReference type="NCBI Taxonomy" id="2929573"/>
    <lineage>
        <taxon>Bacteria</taxon>
        <taxon>Bacillati</taxon>
        <taxon>Bacillota</taxon>
        <taxon>Bacilli</taxon>
        <taxon>Lactobacillales</taxon>
        <taxon>Lactobacillaceae</taxon>
        <taxon>Philodulcilactobacillus</taxon>
    </lineage>
</organism>
<gene>
    <name evidence="2" type="ORF">WR164_00540</name>
</gene>
<evidence type="ECO:0000256" key="1">
    <source>
        <dbReference type="SAM" id="Phobius"/>
    </source>
</evidence>
<sequence length="139" mass="15883">MSIKKYNIFNIIASILYIVFLFGLHMYSASIQPIWNSSRNIIDKLDSIAANNSFYFYVIVSFIILTLTAIFIYRNIFKIMNGLNVAMIFYRAMYIAIYAILDIVLVVFLDNPILRITFAIALIVIIAIGIISDNGHDEV</sequence>
<keyword evidence="3" id="KW-1185">Reference proteome</keyword>
<feature type="transmembrane region" description="Helical" evidence="1">
    <location>
        <begin position="113"/>
        <end position="131"/>
    </location>
</feature>
<keyword evidence="1" id="KW-1133">Transmembrane helix</keyword>
<name>A0A9W6AY47_9LACO</name>
<reference evidence="2" key="1">
    <citation type="submission" date="2022-07" db="EMBL/GenBank/DDBJ databases">
        <authorList>
            <person name="Kouya T."/>
            <person name="Ishiyama Y."/>
        </authorList>
    </citation>
    <scope>NUCLEOTIDE SEQUENCE</scope>
    <source>
        <strain evidence="2">WR16-4</strain>
    </source>
</reference>
<dbReference type="RefSeq" id="WP_286135535.1">
    <property type="nucleotide sequence ID" value="NZ_BRPL01000002.1"/>
</dbReference>
<dbReference type="EMBL" id="BRPL01000002">
    <property type="protein sequence ID" value="GLB46075.1"/>
    <property type="molecule type" value="Genomic_DNA"/>
</dbReference>
<keyword evidence="1" id="KW-0472">Membrane</keyword>
<accession>A0A9W6AY47</accession>
<keyword evidence="1" id="KW-0812">Transmembrane</keyword>
<protein>
    <submittedName>
        <fullName evidence="2">Uncharacterized protein</fullName>
    </submittedName>
</protein>
<feature type="transmembrane region" description="Helical" evidence="1">
    <location>
        <begin position="54"/>
        <end position="76"/>
    </location>
</feature>
<evidence type="ECO:0000313" key="2">
    <source>
        <dbReference type="EMBL" id="GLB46075.1"/>
    </source>
</evidence>